<evidence type="ECO:0000313" key="2">
    <source>
        <dbReference type="Proteomes" id="UP000075883"/>
    </source>
</evidence>
<evidence type="ECO:0000313" key="1">
    <source>
        <dbReference type="EnsemblMetazoa" id="ACUA027689-PA"/>
    </source>
</evidence>
<dbReference type="AlphaFoldDB" id="A0A182MW36"/>
<dbReference type="EMBL" id="AXCM01002197">
    <property type="status" value="NOT_ANNOTATED_CDS"/>
    <property type="molecule type" value="Genomic_DNA"/>
</dbReference>
<dbReference type="EMBL" id="AXCM01002196">
    <property type="status" value="NOT_ANNOTATED_CDS"/>
    <property type="molecule type" value="Genomic_DNA"/>
</dbReference>
<reference evidence="2" key="1">
    <citation type="submission" date="2013-09" db="EMBL/GenBank/DDBJ databases">
        <title>The Genome Sequence of Anopheles culicifacies species A.</title>
        <authorList>
            <consortium name="The Broad Institute Genomics Platform"/>
            <person name="Neafsey D.E."/>
            <person name="Besansky N."/>
            <person name="Howell P."/>
            <person name="Walton C."/>
            <person name="Young S.K."/>
            <person name="Zeng Q."/>
            <person name="Gargeya S."/>
            <person name="Fitzgerald M."/>
            <person name="Haas B."/>
            <person name="Abouelleil A."/>
            <person name="Allen A.W."/>
            <person name="Alvarado L."/>
            <person name="Arachchi H.M."/>
            <person name="Berlin A.M."/>
            <person name="Chapman S.B."/>
            <person name="Gainer-Dewar J."/>
            <person name="Goldberg J."/>
            <person name="Griggs A."/>
            <person name="Gujja S."/>
            <person name="Hansen M."/>
            <person name="Howarth C."/>
            <person name="Imamovic A."/>
            <person name="Ireland A."/>
            <person name="Larimer J."/>
            <person name="McCowan C."/>
            <person name="Murphy C."/>
            <person name="Pearson M."/>
            <person name="Poon T.W."/>
            <person name="Priest M."/>
            <person name="Roberts A."/>
            <person name="Saif S."/>
            <person name="Shea T."/>
            <person name="Sisk P."/>
            <person name="Sykes S."/>
            <person name="Wortman J."/>
            <person name="Nusbaum C."/>
            <person name="Birren B."/>
        </authorList>
    </citation>
    <scope>NUCLEOTIDE SEQUENCE [LARGE SCALE GENOMIC DNA]</scope>
    <source>
        <strain evidence="2">A-37</strain>
    </source>
</reference>
<dbReference type="EnsemblMetazoa" id="ACUA027689-RA">
    <property type="protein sequence ID" value="ACUA027689-PA"/>
    <property type="gene ID" value="ACUA027689"/>
</dbReference>
<organism evidence="1 2">
    <name type="scientific">Anopheles culicifacies</name>
    <dbReference type="NCBI Taxonomy" id="139723"/>
    <lineage>
        <taxon>Eukaryota</taxon>
        <taxon>Metazoa</taxon>
        <taxon>Ecdysozoa</taxon>
        <taxon>Arthropoda</taxon>
        <taxon>Hexapoda</taxon>
        <taxon>Insecta</taxon>
        <taxon>Pterygota</taxon>
        <taxon>Neoptera</taxon>
        <taxon>Endopterygota</taxon>
        <taxon>Diptera</taxon>
        <taxon>Nematocera</taxon>
        <taxon>Culicoidea</taxon>
        <taxon>Culicidae</taxon>
        <taxon>Anophelinae</taxon>
        <taxon>Anopheles</taxon>
        <taxon>culicifacies species complex</taxon>
    </lineage>
</organism>
<reference evidence="1" key="2">
    <citation type="submission" date="2020-05" db="UniProtKB">
        <authorList>
            <consortium name="EnsemblMetazoa"/>
        </authorList>
    </citation>
    <scope>IDENTIFICATION</scope>
    <source>
        <strain evidence="1">A-37</strain>
    </source>
</reference>
<accession>A0A182MW36</accession>
<keyword evidence="2" id="KW-1185">Reference proteome</keyword>
<dbReference type="VEuPathDB" id="VectorBase:ACUA027689"/>
<proteinExistence type="predicted"/>
<name>A0A182MW36_9DIPT</name>
<dbReference type="Proteomes" id="UP000075883">
    <property type="component" value="Unassembled WGS sequence"/>
</dbReference>
<sequence length="163" mass="17833">MFDVLRYSFGCPSVGRLRCGRTTFTVVVRTGIRLVPASFRCFVGHVRVPVAYYSAPLDGITQRYHLRRRDGFMPPAQSTTALIAALPLPAASLSSRLKNGNTATAEPFFAFVGPCPSSDEQDEFCCDDCDEEVEEDRELAGQLRQAAACNVARYVAKLFVGSA</sequence>
<protein>
    <submittedName>
        <fullName evidence="1">Uncharacterized protein</fullName>
    </submittedName>
</protein>